<dbReference type="InterPro" id="IPR006439">
    <property type="entry name" value="HAD-SF_hydro_IA"/>
</dbReference>
<proteinExistence type="inferred from homology"/>
<dbReference type="PANTHER" id="PTHR46193">
    <property type="entry name" value="6-PHOSPHOGLUCONATE PHOSPHATASE"/>
    <property type="match status" value="1"/>
</dbReference>
<dbReference type="OrthoDB" id="9800058at2"/>
<dbReference type="InterPro" id="IPR023214">
    <property type="entry name" value="HAD_sf"/>
</dbReference>
<comment type="caution">
    <text evidence="5">The sequence shown here is derived from an EMBL/GenBank/DDBJ whole genome shotgun (WGS) entry which is preliminary data.</text>
</comment>
<dbReference type="GO" id="GO:0003824">
    <property type="term" value="F:catalytic activity"/>
    <property type="evidence" value="ECO:0007669"/>
    <property type="project" value="UniProtKB-ARBA"/>
</dbReference>
<dbReference type="PRINTS" id="PR00413">
    <property type="entry name" value="HADHALOGNASE"/>
</dbReference>
<dbReference type="InterPro" id="IPR051600">
    <property type="entry name" value="Beta-PGM-like"/>
</dbReference>
<keyword evidence="3" id="KW-0479">Metal-binding</keyword>
<protein>
    <submittedName>
        <fullName evidence="5">Haloacid dehalogenase</fullName>
    </submittedName>
</protein>
<dbReference type="SFLD" id="SFLDG01129">
    <property type="entry name" value="C1.5:_HAD__Beta-PGM__Phosphata"/>
    <property type="match status" value="1"/>
</dbReference>
<name>A0A177NI72_9GAMM</name>
<evidence type="ECO:0000256" key="1">
    <source>
        <dbReference type="ARBA" id="ARBA00001946"/>
    </source>
</evidence>
<dbReference type="SFLD" id="SFLDS00003">
    <property type="entry name" value="Haloacid_Dehalogenase"/>
    <property type="match status" value="1"/>
</dbReference>
<comment type="cofactor">
    <cofactor evidence="1">
        <name>Mg(2+)</name>
        <dbReference type="ChEBI" id="CHEBI:18420"/>
    </cofactor>
</comment>
<dbReference type="CDD" id="cd07526">
    <property type="entry name" value="HAD_BPGM_like"/>
    <property type="match status" value="1"/>
</dbReference>
<dbReference type="STRING" id="702114.A1355_09580"/>
<dbReference type="NCBIfam" id="TIGR01509">
    <property type="entry name" value="HAD-SF-IA-v3"/>
    <property type="match status" value="1"/>
</dbReference>
<sequence>MNNICVIFDLDGTLVDSEGLCNQAFLDLLPQLDDPLETLIERYRGQKLSSILIDLEHRLGLKLPDSFEQRYRQRVAALFACDLKPMPGVLEMLATLNSPKCIASSGPLAKIRQALAVSGLAAYFGDNLFSSYEIGSWKPDPGLFEYAASAMGFEPSRCVVIEDSEVGVMAAVAAGMTPLHFIRTGVADSYRTAGNTVFDDMSQLPQLLKRFTNMAPFNR</sequence>
<organism evidence="5 6">
    <name type="scientific">Methylomonas koyamae</name>
    <dbReference type="NCBI Taxonomy" id="702114"/>
    <lineage>
        <taxon>Bacteria</taxon>
        <taxon>Pseudomonadati</taxon>
        <taxon>Pseudomonadota</taxon>
        <taxon>Gammaproteobacteria</taxon>
        <taxon>Methylococcales</taxon>
        <taxon>Methylococcaceae</taxon>
        <taxon>Methylomonas</taxon>
    </lineage>
</organism>
<evidence type="ECO:0000313" key="6">
    <source>
        <dbReference type="Proteomes" id="UP000077628"/>
    </source>
</evidence>
<dbReference type="Gene3D" id="3.40.50.1000">
    <property type="entry name" value="HAD superfamily/HAD-like"/>
    <property type="match status" value="1"/>
</dbReference>
<dbReference type="InterPro" id="IPR036412">
    <property type="entry name" value="HAD-like_sf"/>
</dbReference>
<dbReference type="Gene3D" id="1.10.150.240">
    <property type="entry name" value="Putative phosphatase, domain 2"/>
    <property type="match status" value="1"/>
</dbReference>
<dbReference type="EMBL" id="LUUK01000183">
    <property type="protein sequence ID" value="OAI16750.1"/>
    <property type="molecule type" value="Genomic_DNA"/>
</dbReference>
<accession>A0A177NI72</accession>
<comment type="similarity">
    <text evidence="2">Belongs to the HAD-like hydrolase superfamily. CbbY/CbbZ/Gph/YieH family.</text>
</comment>
<dbReference type="AlphaFoldDB" id="A0A177NI72"/>
<keyword evidence="4" id="KW-0460">Magnesium</keyword>
<dbReference type="InterPro" id="IPR023198">
    <property type="entry name" value="PGP-like_dom2"/>
</dbReference>
<dbReference type="SUPFAM" id="SSF56784">
    <property type="entry name" value="HAD-like"/>
    <property type="match status" value="1"/>
</dbReference>
<evidence type="ECO:0000256" key="3">
    <source>
        <dbReference type="ARBA" id="ARBA00022723"/>
    </source>
</evidence>
<gene>
    <name evidence="5" type="ORF">A1355_09580</name>
</gene>
<dbReference type="PANTHER" id="PTHR46193:SF10">
    <property type="entry name" value="6-PHOSPHOGLUCONATE PHOSPHATASE"/>
    <property type="match status" value="1"/>
</dbReference>
<evidence type="ECO:0000313" key="5">
    <source>
        <dbReference type="EMBL" id="OAI16750.1"/>
    </source>
</evidence>
<dbReference type="Pfam" id="PF00702">
    <property type="entry name" value="Hydrolase"/>
    <property type="match status" value="1"/>
</dbReference>
<dbReference type="RefSeq" id="WP_064030213.1">
    <property type="nucleotide sequence ID" value="NZ_LUUK01000183.1"/>
</dbReference>
<dbReference type="GO" id="GO:0046872">
    <property type="term" value="F:metal ion binding"/>
    <property type="evidence" value="ECO:0007669"/>
    <property type="project" value="UniProtKB-KW"/>
</dbReference>
<keyword evidence="6" id="KW-1185">Reference proteome</keyword>
<reference evidence="6" key="1">
    <citation type="submission" date="2016-03" db="EMBL/GenBank/DDBJ databases">
        <authorList>
            <person name="Heylen K."/>
            <person name="De Vos P."/>
            <person name="Vekeman B."/>
        </authorList>
    </citation>
    <scope>NUCLEOTIDE SEQUENCE [LARGE SCALE GENOMIC DNA]</scope>
    <source>
        <strain evidence="6">R-45383</strain>
    </source>
</reference>
<dbReference type="Proteomes" id="UP000077628">
    <property type="component" value="Unassembled WGS sequence"/>
</dbReference>
<evidence type="ECO:0000256" key="2">
    <source>
        <dbReference type="ARBA" id="ARBA00006171"/>
    </source>
</evidence>
<evidence type="ECO:0000256" key="4">
    <source>
        <dbReference type="ARBA" id="ARBA00022842"/>
    </source>
</evidence>